<comment type="similarity">
    <text evidence="1 2">Belongs to the small heat shock protein (HSP20) family.</text>
</comment>
<evidence type="ECO:0000313" key="4">
    <source>
        <dbReference type="EMBL" id="THH42044.1"/>
    </source>
</evidence>
<dbReference type="InterPro" id="IPR008978">
    <property type="entry name" value="HSP20-like_chaperone"/>
</dbReference>
<evidence type="ECO:0000256" key="1">
    <source>
        <dbReference type="PROSITE-ProRule" id="PRU00285"/>
    </source>
</evidence>
<organism evidence="4 5">
    <name type="scientific">Neolewinella litorea</name>
    <dbReference type="NCBI Taxonomy" id="2562452"/>
    <lineage>
        <taxon>Bacteria</taxon>
        <taxon>Pseudomonadati</taxon>
        <taxon>Bacteroidota</taxon>
        <taxon>Saprospiria</taxon>
        <taxon>Saprospirales</taxon>
        <taxon>Lewinellaceae</taxon>
        <taxon>Neolewinella</taxon>
    </lineage>
</organism>
<dbReference type="OrthoDB" id="9814487at2"/>
<dbReference type="RefSeq" id="WP_136457122.1">
    <property type="nucleotide sequence ID" value="NZ_SRSF01000001.1"/>
</dbReference>
<gene>
    <name evidence="4" type="ORF">E4021_05540</name>
</gene>
<proteinExistence type="inferred from homology"/>
<dbReference type="AlphaFoldDB" id="A0A4S4NPQ9"/>
<evidence type="ECO:0000313" key="5">
    <source>
        <dbReference type="Proteomes" id="UP000308528"/>
    </source>
</evidence>
<dbReference type="Pfam" id="PF00011">
    <property type="entry name" value="HSP20"/>
    <property type="match status" value="1"/>
</dbReference>
<comment type="caution">
    <text evidence="4">The sequence shown here is derived from an EMBL/GenBank/DDBJ whole genome shotgun (WGS) entry which is preliminary data.</text>
</comment>
<accession>A0A4S4NPQ9</accession>
<sequence>MKLINYNRPFPASYRFFDDNQQAERRSHPPVNISESEDRFYLEMLAPGRRKDLFTVDLYDGILEISYTSEKTGDEATPSYLREEFSLQDFSRRFKLNDTVINDESIVAEYTDGVLRLTLPKREEAVKTTRQIAVA</sequence>
<feature type="domain" description="SHSP" evidence="3">
    <location>
        <begin position="22"/>
        <end position="135"/>
    </location>
</feature>
<evidence type="ECO:0000259" key="3">
    <source>
        <dbReference type="PROSITE" id="PS01031"/>
    </source>
</evidence>
<dbReference type="Proteomes" id="UP000308528">
    <property type="component" value="Unassembled WGS sequence"/>
</dbReference>
<name>A0A4S4NPQ9_9BACT</name>
<dbReference type="InterPro" id="IPR002068">
    <property type="entry name" value="A-crystallin/Hsp20_dom"/>
</dbReference>
<dbReference type="CDD" id="cd06464">
    <property type="entry name" value="ACD_sHsps-like"/>
    <property type="match status" value="1"/>
</dbReference>
<reference evidence="4 5" key="1">
    <citation type="submission" date="2019-04" db="EMBL/GenBank/DDBJ databases">
        <title>Lewinella litorea sp. nov., isolated from a marine sand.</title>
        <authorList>
            <person name="Yoon J.-H."/>
        </authorList>
    </citation>
    <scope>NUCLEOTIDE SEQUENCE [LARGE SCALE GENOMIC DNA]</scope>
    <source>
        <strain evidence="4 5">HSMS-39</strain>
    </source>
</reference>
<dbReference type="Gene3D" id="2.60.40.790">
    <property type="match status" value="1"/>
</dbReference>
<dbReference type="PROSITE" id="PS01031">
    <property type="entry name" value="SHSP"/>
    <property type="match status" value="1"/>
</dbReference>
<evidence type="ECO:0000256" key="2">
    <source>
        <dbReference type="RuleBase" id="RU003616"/>
    </source>
</evidence>
<dbReference type="EMBL" id="SRSF01000001">
    <property type="protein sequence ID" value="THH42044.1"/>
    <property type="molecule type" value="Genomic_DNA"/>
</dbReference>
<keyword evidence="5" id="KW-1185">Reference proteome</keyword>
<dbReference type="SUPFAM" id="SSF49764">
    <property type="entry name" value="HSP20-like chaperones"/>
    <property type="match status" value="1"/>
</dbReference>
<protein>
    <submittedName>
        <fullName evidence="4">Hsp20/alpha crystallin family protein</fullName>
    </submittedName>
</protein>